<evidence type="ECO:0000256" key="1">
    <source>
        <dbReference type="SAM" id="MobiDB-lite"/>
    </source>
</evidence>
<dbReference type="AlphaFoldDB" id="A0A5B7HM46"/>
<gene>
    <name evidence="2" type="ORF">E2C01_068335</name>
</gene>
<dbReference type="Proteomes" id="UP000324222">
    <property type="component" value="Unassembled WGS sequence"/>
</dbReference>
<dbReference type="EMBL" id="VSRR010038001">
    <property type="protein sequence ID" value="MPC73991.1"/>
    <property type="molecule type" value="Genomic_DNA"/>
</dbReference>
<reference evidence="2 3" key="1">
    <citation type="submission" date="2019-05" db="EMBL/GenBank/DDBJ databases">
        <title>Another draft genome of Portunus trituberculatus and its Hox gene families provides insights of decapod evolution.</title>
        <authorList>
            <person name="Jeong J.-H."/>
            <person name="Song I."/>
            <person name="Kim S."/>
            <person name="Choi T."/>
            <person name="Kim D."/>
            <person name="Ryu S."/>
            <person name="Kim W."/>
        </authorList>
    </citation>
    <scope>NUCLEOTIDE SEQUENCE [LARGE SCALE GENOMIC DNA]</scope>
    <source>
        <tissue evidence="2">Muscle</tissue>
    </source>
</reference>
<feature type="compositionally biased region" description="Pro residues" evidence="1">
    <location>
        <begin position="134"/>
        <end position="143"/>
    </location>
</feature>
<name>A0A5B7HM46_PORTR</name>
<evidence type="ECO:0000313" key="2">
    <source>
        <dbReference type="EMBL" id="MPC73991.1"/>
    </source>
</evidence>
<keyword evidence="3" id="KW-1185">Reference proteome</keyword>
<accession>A0A5B7HM46</accession>
<evidence type="ECO:0000313" key="3">
    <source>
        <dbReference type="Proteomes" id="UP000324222"/>
    </source>
</evidence>
<protein>
    <submittedName>
        <fullName evidence="2">Uncharacterized protein</fullName>
    </submittedName>
</protein>
<sequence>MVLHPEETASEEDYDDPLPPGHHLQQQGEELKLRWKLQSYALTLRMIREAIIRMHSNWPLQQTRLDSFFKPTTPSPNPSATLASHPSSEDSPDSPEPLSWSPSHSPSTIHTHSHPATPLLPPTPSPMSSSALPTPSPHTPTPQPRQFAVSRNVPPSQDIGMVADFSGEEEL</sequence>
<comment type="caution">
    <text evidence="2">The sequence shown here is derived from an EMBL/GenBank/DDBJ whole genome shotgun (WGS) entry which is preliminary data.</text>
</comment>
<feature type="region of interest" description="Disordered" evidence="1">
    <location>
        <begin position="67"/>
        <end position="171"/>
    </location>
</feature>
<feature type="compositionally biased region" description="Low complexity" evidence="1">
    <location>
        <begin position="96"/>
        <end position="117"/>
    </location>
</feature>
<organism evidence="2 3">
    <name type="scientific">Portunus trituberculatus</name>
    <name type="common">Swimming crab</name>
    <name type="synonym">Neptunus trituberculatus</name>
    <dbReference type="NCBI Taxonomy" id="210409"/>
    <lineage>
        <taxon>Eukaryota</taxon>
        <taxon>Metazoa</taxon>
        <taxon>Ecdysozoa</taxon>
        <taxon>Arthropoda</taxon>
        <taxon>Crustacea</taxon>
        <taxon>Multicrustacea</taxon>
        <taxon>Malacostraca</taxon>
        <taxon>Eumalacostraca</taxon>
        <taxon>Eucarida</taxon>
        <taxon>Decapoda</taxon>
        <taxon>Pleocyemata</taxon>
        <taxon>Brachyura</taxon>
        <taxon>Eubrachyura</taxon>
        <taxon>Portunoidea</taxon>
        <taxon>Portunidae</taxon>
        <taxon>Portuninae</taxon>
        <taxon>Portunus</taxon>
    </lineage>
</organism>
<proteinExistence type="predicted"/>
<feature type="region of interest" description="Disordered" evidence="1">
    <location>
        <begin position="1"/>
        <end position="24"/>
    </location>
</feature>